<keyword evidence="5" id="KW-0999">Mitochondrion inner membrane</keyword>
<keyword evidence="12" id="KW-1185">Reference proteome</keyword>
<dbReference type="GO" id="GO:0006122">
    <property type="term" value="P:mitochondrial electron transport, ubiquinol to cytochrome c"/>
    <property type="evidence" value="ECO:0007669"/>
    <property type="project" value="InterPro"/>
</dbReference>
<evidence type="ECO:0000256" key="4">
    <source>
        <dbReference type="ARBA" id="ARBA00022660"/>
    </source>
</evidence>
<dbReference type="AlphaFoldDB" id="A0A8H5BY39"/>
<dbReference type="GO" id="GO:0005743">
    <property type="term" value="C:mitochondrial inner membrane"/>
    <property type="evidence" value="ECO:0007669"/>
    <property type="project" value="UniProtKB-SubCell"/>
</dbReference>
<dbReference type="PIRSF" id="PIRSF000022">
    <property type="entry name" value="Bc1_14K"/>
    <property type="match status" value="1"/>
</dbReference>
<gene>
    <name evidence="11" type="ORF">D9619_005943</name>
</gene>
<dbReference type="SUPFAM" id="SSF81524">
    <property type="entry name" value="14 kDa protein of cytochrome bc1 complex (Ubiquinol-cytochrome c reductase)"/>
    <property type="match status" value="2"/>
</dbReference>
<evidence type="ECO:0000313" key="12">
    <source>
        <dbReference type="Proteomes" id="UP000567179"/>
    </source>
</evidence>
<protein>
    <recommendedName>
        <fullName evidence="9">Complex III subunit 7</fullName>
    </recommendedName>
</protein>
<keyword evidence="7" id="KW-0496">Mitochondrion</keyword>
<evidence type="ECO:0000256" key="10">
    <source>
        <dbReference type="SAM" id="Phobius"/>
    </source>
</evidence>
<evidence type="ECO:0000256" key="5">
    <source>
        <dbReference type="ARBA" id="ARBA00022792"/>
    </source>
</evidence>
<evidence type="ECO:0000256" key="8">
    <source>
        <dbReference type="ARBA" id="ARBA00023136"/>
    </source>
</evidence>
<evidence type="ECO:0000256" key="7">
    <source>
        <dbReference type="ARBA" id="ARBA00023128"/>
    </source>
</evidence>
<evidence type="ECO:0000256" key="9">
    <source>
        <dbReference type="ARBA" id="ARBA00031684"/>
    </source>
</evidence>
<dbReference type="GO" id="GO:0045275">
    <property type="term" value="C:respiratory chain complex III"/>
    <property type="evidence" value="ECO:0007669"/>
    <property type="project" value="InterPro"/>
</dbReference>
<proteinExistence type="inferred from homology"/>
<evidence type="ECO:0000256" key="2">
    <source>
        <dbReference type="ARBA" id="ARBA00008554"/>
    </source>
</evidence>
<dbReference type="EMBL" id="JAACJJ010000001">
    <property type="protein sequence ID" value="KAF5330653.1"/>
    <property type="molecule type" value="Genomic_DNA"/>
</dbReference>
<evidence type="ECO:0000256" key="1">
    <source>
        <dbReference type="ARBA" id="ARBA00004443"/>
    </source>
</evidence>
<dbReference type="Gene3D" id="1.10.1090.10">
    <property type="entry name" value="Cytochrome b-c1 complex subunit 7"/>
    <property type="match status" value="2"/>
</dbReference>
<keyword evidence="6" id="KW-0249">Electron transport</keyword>
<keyword evidence="4" id="KW-0679">Respiratory chain</keyword>
<name>A0A8H5BY39_9AGAR</name>
<dbReference type="PANTHER" id="PTHR12022:SF0">
    <property type="entry name" value="CYTOCHROME B-C1 COMPLEX SUBUNIT 7"/>
    <property type="match status" value="1"/>
</dbReference>
<evidence type="ECO:0000256" key="3">
    <source>
        <dbReference type="ARBA" id="ARBA00022448"/>
    </source>
</evidence>
<organism evidence="11 12">
    <name type="scientific">Psilocybe cf. subviscida</name>
    <dbReference type="NCBI Taxonomy" id="2480587"/>
    <lineage>
        <taxon>Eukaryota</taxon>
        <taxon>Fungi</taxon>
        <taxon>Dikarya</taxon>
        <taxon>Basidiomycota</taxon>
        <taxon>Agaricomycotina</taxon>
        <taxon>Agaricomycetes</taxon>
        <taxon>Agaricomycetidae</taxon>
        <taxon>Agaricales</taxon>
        <taxon>Agaricineae</taxon>
        <taxon>Strophariaceae</taxon>
        <taxon>Psilocybe</taxon>
    </lineage>
</organism>
<feature type="transmembrane region" description="Helical" evidence="10">
    <location>
        <begin position="60"/>
        <end position="82"/>
    </location>
</feature>
<dbReference type="InterPro" id="IPR036544">
    <property type="entry name" value="QCR7_sf"/>
</dbReference>
<keyword evidence="10" id="KW-0812">Transmembrane</keyword>
<comment type="similarity">
    <text evidence="2">Belongs to the UQCRB/QCR7 family.</text>
</comment>
<dbReference type="Proteomes" id="UP000567179">
    <property type="component" value="Unassembled WGS sequence"/>
</dbReference>
<dbReference type="OrthoDB" id="425749at2759"/>
<evidence type="ECO:0000256" key="6">
    <source>
        <dbReference type="ARBA" id="ARBA00022982"/>
    </source>
</evidence>
<dbReference type="InterPro" id="IPR003197">
    <property type="entry name" value="QCR7"/>
</dbReference>
<dbReference type="Pfam" id="PF02271">
    <property type="entry name" value="UCR_14kD"/>
    <property type="match status" value="2"/>
</dbReference>
<keyword evidence="10" id="KW-1133">Transmembrane helix</keyword>
<comment type="subcellular location">
    <subcellularLocation>
        <location evidence="1">Mitochondrion inner membrane</location>
        <topology evidence="1">Peripheral membrane protein</topology>
        <orientation evidence="1">Matrix side</orientation>
    </subcellularLocation>
</comment>
<sequence length="154" mass="17498">MIFGPLGASAAPYIRSSRTLSAWLQPLANWYANAAGYRKYGFKYDDLLVEEKDSVQRVRITLSLAAIAGLIVVVPLTLVLLLQALTRLTPGEQYDRAFRLKRASQASVLHAPLPKDQWTPASEDVRYLLPHVEEVMKEETERKKWDSMVVERKK</sequence>
<evidence type="ECO:0000313" key="11">
    <source>
        <dbReference type="EMBL" id="KAF5330653.1"/>
    </source>
</evidence>
<keyword evidence="3" id="KW-0813">Transport</keyword>
<dbReference type="PANTHER" id="PTHR12022">
    <property type="entry name" value="UBIQUINOL-CYTOCHROME C REDUCTASE COMPLEX 14 KD PROTEIN"/>
    <property type="match status" value="1"/>
</dbReference>
<accession>A0A8H5BY39</accession>
<keyword evidence="8 10" id="KW-0472">Membrane</keyword>
<comment type="caution">
    <text evidence="11">The sequence shown here is derived from an EMBL/GenBank/DDBJ whole genome shotgun (WGS) entry which is preliminary data.</text>
</comment>
<reference evidence="11 12" key="1">
    <citation type="journal article" date="2020" name="ISME J.">
        <title>Uncovering the hidden diversity of litter-decomposition mechanisms in mushroom-forming fungi.</title>
        <authorList>
            <person name="Floudas D."/>
            <person name="Bentzer J."/>
            <person name="Ahren D."/>
            <person name="Johansson T."/>
            <person name="Persson P."/>
            <person name="Tunlid A."/>
        </authorList>
    </citation>
    <scope>NUCLEOTIDE SEQUENCE [LARGE SCALE GENOMIC DNA]</scope>
    <source>
        <strain evidence="11 12">CBS 101986</strain>
    </source>
</reference>